<evidence type="ECO:0000313" key="1">
    <source>
        <dbReference type="EMBL" id="CAF2080011.1"/>
    </source>
</evidence>
<gene>
    <name evidence="2" type="ORF">OVN521_LOCUS45169</name>
    <name evidence="1" type="ORF">WKI299_LOCUS15941</name>
</gene>
<dbReference type="EMBL" id="CAJNRF010006280">
    <property type="protein sequence ID" value="CAF2080011.1"/>
    <property type="molecule type" value="Genomic_DNA"/>
</dbReference>
<accession>A0A821CDS1</accession>
<evidence type="ECO:0000313" key="2">
    <source>
        <dbReference type="EMBL" id="CAF4600893.1"/>
    </source>
</evidence>
<dbReference type="Proteomes" id="UP000663856">
    <property type="component" value="Unassembled WGS sequence"/>
</dbReference>
<comment type="caution">
    <text evidence="2">The sequence shown here is derived from an EMBL/GenBank/DDBJ whole genome shotgun (WGS) entry which is preliminary data.</text>
</comment>
<dbReference type="EMBL" id="CAJOBG010072696">
    <property type="protein sequence ID" value="CAF4600893.1"/>
    <property type="molecule type" value="Genomic_DNA"/>
</dbReference>
<sequence length="77" mass="8695">IDFVMRQMLEQAGTEGITMNYRLGDLWYSGRGKSDDVKLLALMYAGDIAVMCQSTQELEKFIKAFEKGTLDFGLTMC</sequence>
<organism evidence="2 3">
    <name type="scientific">Rotaria magnacalcarata</name>
    <dbReference type="NCBI Taxonomy" id="392030"/>
    <lineage>
        <taxon>Eukaryota</taxon>
        <taxon>Metazoa</taxon>
        <taxon>Spiralia</taxon>
        <taxon>Gnathifera</taxon>
        <taxon>Rotifera</taxon>
        <taxon>Eurotatoria</taxon>
        <taxon>Bdelloidea</taxon>
        <taxon>Philodinida</taxon>
        <taxon>Philodinidae</taxon>
        <taxon>Rotaria</taxon>
    </lineage>
</organism>
<name>A0A821CDS1_9BILA</name>
<protein>
    <submittedName>
        <fullName evidence="2">Uncharacterized protein</fullName>
    </submittedName>
</protein>
<keyword evidence="3" id="KW-1185">Reference proteome</keyword>
<reference evidence="2" key="1">
    <citation type="submission" date="2021-02" db="EMBL/GenBank/DDBJ databases">
        <authorList>
            <person name="Nowell W R."/>
        </authorList>
    </citation>
    <scope>NUCLEOTIDE SEQUENCE</scope>
</reference>
<evidence type="ECO:0000313" key="3">
    <source>
        <dbReference type="Proteomes" id="UP000663866"/>
    </source>
</evidence>
<feature type="non-terminal residue" evidence="2">
    <location>
        <position position="1"/>
    </location>
</feature>
<dbReference type="AlphaFoldDB" id="A0A821CDS1"/>
<proteinExistence type="predicted"/>
<dbReference type="Proteomes" id="UP000663866">
    <property type="component" value="Unassembled WGS sequence"/>
</dbReference>